<evidence type="ECO:0000313" key="3">
    <source>
        <dbReference type="EMBL" id="PDS49137.1"/>
    </source>
</evidence>
<evidence type="ECO:0000313" key="6">
    <source>
        <dbReference type="Proteomes" id="UP000273611"/>
    </source>
</evidence>
<dbReference type="RefSeq" id="WP_097544492.1">
    <property type="nucleotide sequence ID" value="NZ_BMFI01000016.1"/>
</dbReference>
<dbReference type="PANTHER" id="PTHR34606:SF4">
    <property type="entry name" value="OUTER MEMBRANE LIPOPROTEIN DOLP"/>
    <property type="match status" value="1"/>
</dbReference>
<dbReference type="EMBL" id="RIBW01000017">
    <property type="protein sequence ID" value="RUL97246.1"/>
    <property type="molecule type" value="Genomic_DNA"/>
</dbReference>
<evidence type="ECO:0000256" key="1">
    <source>
        <dbReference type="ARBA" id="ARBA00022729"/>
    </source>
</evidence>
<keyword evidence="5" id="KW-1185">Reference proteome</keyword>
<dbReference type="Proteomes" id="UP000273611">
    <property type="component" value="Unassembled WGS sequence"/>
</dbReference>
<dbReference type="InterPro" id="IPR014004">
    <property type="entry name" value="Transpt-assoc_nodulatn_dom_bac"/>
</dbReference>
<keyword evidence="3" id="KW-0808">Transferase</keyword>
<sequence length="215" mass="23427">MNNIALRQAILDELEFEPSVDAANIGVAVDSGIVSLTGHVRTYSEKEAVEHVVKRVKGVRGIAQEIEVRIFGARITDDDDIAQRAVKMIDWNVCIPKEAVQVRVLKGWVTLTGAVEWQYQKDAASDAVKDLAGIVGLSNLVEVKPKASAANVRKRIEDAFERDAELQAEAIRVDVSGGKVTLKGKVRTWAERRAAERAAWSAPGITTLDDQLSVG</sequence>
<dbReference type="AlphaFoldDB" id="A0A3S0S018"/>
<reference evidence="3 5" key="2">
    <citation type="submission" date="2017-09" db="EMBL/GenBank/DDBJ databases">
        <title>Comparative genomics of rhizobia isolated from Phaseolus vulgaris in China.</title>
        <authorList>
            <person name="Tong W."/>
        </authorList>
    </citation>
    <scope>NUCLEOTIDE SEQUENCE [LARGE SCALE GENOMIC DNA]</scope>
    <source>
        <strain evidence="3 5">Y27</strain>
    </source>
</reference>
<dbReference type="Gene3D" id="3.30.1340.30">
    <property type="match status" value="3"/>
</dbReference>
<dbReference type="PANTHER" id="PTHR34606">
    <property type="entry name" value="BON DOMAIN-CONTAINING PROTEIN"/>
    <property type="match status" value="1"/>
</dbReference>
<proteinExistence type="predicted"/>
<dbReference type="GO" id="GO:0008483">
    <property type="term" value="F:transaminase activity"/>
    <property type="evidence" value="ECO:0007669"/>
    <property type="project" value="UniProtKB-KW"/>
</dbReference>
<evidence type="ECO:0000259" key="2">
    <source>
        <dbReference type="PROSITE" id="PS50914"/>
    </source>
</evidence>
<comment type="caution">
    <text evidence="4">The sequence shown here is derived from an EMBL/GenBank/DDBJ whole genome shotgun (WGS) entry which is preliminary data.</text>
</comment>
<accession>A0A3S0S018</accession>
<evidence type="ECO:0000313" key="5">
    <source>
        <dbReference type="Proteomes" id="UP000219972"/>
    </source>
</evidence>
<gene>
    <name evidence="3" type="ORF">CO662_26485</name>
    <name evidence="4" type="ORF">EEQ99_27470</name>
</gene>
<evidence type="ECO:0000313" key="4">
    <source>
        <dbReference type="EMBL" id="RUL97246.1"/>
    </source>
</evidence>
<dbReference type="PROSITE" id="PS50914">
    <property type="entry name" value="BON"/>
    <property type="match status" value="3"/>
</dbReference>
<dbReference type="EMBL" id="NWSL01000021">
    <property type="protein sequence ID" value="PDS49137.1"/>
    <property type="molecule type" value="Genomic_DNA"/>
</dbReference>
<dbReference type="Proteomes" id="UP000219972">
    <property type="component" value="Unassembled WGS sequence"/>
</dbReference>
<feature type="domain" description="BON" evidence="2">
    <location>
        <begin position="148"/>
        <end position="215"/>
    </location>
</feature>
<feature type="domain" description="BON" evidence="2">
    <location>
        <begin position="77"/>
        <end position="145"/>
    </location>
</feature>
<keyword evidence="1" id="KW-0732">Signal</keyword>
<dbReference type="InterPro" id="IPR007055">
    <property type="entry name" value="BON_dom"/>
</dbReference>
<dbReference type="Pfam" id="PF04972">
    <property type="entry name" value="BON"/>
    <property type="match status" value="3"/>
</dbReference>
<reference evidence="4" key="3">
    <citation type="submission" date="2018-11" db="EMBL/GenBank/DDBJ databases">
        <authorList>
            <person name="Huo Y."/>
        </authorList>
    </citation>
    <scope>NUCLEOTIDE SEQUENCE</scope>
    <source>
        <strain evidence="4">CCBAU 23252</strain>
    </source>
</reference>
<dbReference type="InterPro" id="IPR051686">
    <property type="entry name" value="Lipoprotein_DolP"/>
</dbReference>
<feature type="domain" description="BON" evidence="2">
    <location>
        <begin position="2"/>
        <end position="70"/>
    </location>
</feature>
<keyword evidence="3" id="KW-0032">Aminotransferase</keyword>
<reference evidence="4 6" key="1">
    <citation type="journal article" date="2015" name="Int. J. Syst. Evol. Microbiol.">
        <title>Rhizobium anhuiense sp. nov., isolated from effective nodules of Vicia faba and Pisum sativum.</title>
        <authorList>
            <person name="Zhang Y.J."/>
            <person name="Zheng W.T."/>
            <person name="Everall I."/>
            <person name="Young J.P."/>
            <person name="Zhang X.X."/>
            <person name="Tian C.F."/>
            <person name="Sui X.H."/>
            <person name="Wang E.T."/>
            <person name="Chen W.X."/>
        </authorList>
    </citation>
    <scope>NUCLEOTIDE SEQUENCE [LARGE SCALE GENOMIC DNA]</scope>
    <source>
        <strain evidence="4 6">CCBAU 23252</strain>
    </source>
</reference>
<organism evidence="4 6">
    <name type="scientific">Rhizobium anhuiense</name>
    <dbReference type="NCBI Taxonomy" id="1184720"/>
    <lineage>
        <taxon>Bacteria</taxon>
        <taxon>Pseudomonadati</taxon>
        <taxon>Pseudomonadota</taxon>
        <taxon>Alphaproteobacteria</taxon>
        <taxon>Hyphomicrobiales</taxon>
        <taxon>Rhizobiaceae</taxon>
        <taxon>Rhizobium/Agrobacterium group</taxon>
        <taxon>Rhizobium</taxon>
    </lineage>
</organism>
<name>A0A3S0S018_9HYPH</name>
<dbReference type="SMART" id="SM00749">
    <property type="entry name" value="BON"/>
    <property type="match status" value="2"/>
</dbReference>
<protein>
    <submittedName>
        <fullName evidence="4">BON domain-containing protein</fullName>
    </submittedName>
    <submittedName>
        <fullName evidence="3">Ornithine aminotransferase</fullName>
    </submittedName>
</protein>